<feature type="compositionally biased region" description="Polar residues" evidence="1">
    <location>
        <begin position="271"/>
        <end position="285"/>
    </location>
</feature>
<dbReference type="STRING" id="983967.A0A1E4SWG7"/>
<evidence type="ECO:0000256" key="1">
    <source>
        <dbReference type="SAM" id="MobiDB-lite"/>
    </source>
</evidence>
<name>A0A1E4SWG7_9ASCO</name>
<dbReference type="Pfam" id="PF00226">
    <property type="entry name" value="DnaJ"/>
    <property type="match status" value="1"/>
</dbReference>
<dbReference type="PROSITE" id="PS50076">
    <property type="entry name" value="DNAJ_2"/>
    <property type="match status" value="1"/>
</dbReference>
<evidence type="ECO:0000313" key="4">
    <source>
        <dbReference type="Proteomes" id="UP000094801"/>
    </source>
</evidence>
<dbReference type="SUPFAM" id="SSF46565">
    <property type="entry name" value="Chaperone J-domain"/>
    <property type="match status" value="1"/>
</dbReference>
<dbReference type="EMBL" id="KV453860">
    <property type="protein sequence ID" value="ODV83824.1"/>
    <property type="molecule type" value="Genomic_DNA"/>
</dbReference>
<feature type="domain" description="J" evidence="2">
    <location>
        <begin position="45"/>
        <end position="118"/>
    </location>
</feature>
<dbReference type="Proteomes" id="UP000094801">
    <property type="component" value="Unassembled WGS sequence"/>
</dbReference>
<proteinExistence type="predicted"/>
<evidence type="ECO:0000259" key="2">
    <source>
        <dbReference type="PROSITE" id="PS50076"/>
    </source>
</evidence>
<dbReference type="AlphaFoldDB" id="A0A1E4SWG7"/>
<dbReference type="CDD" id="cd06257">
    <property type="entry name" value="DnaJ"/>
    <property type="match status" value="1"/>
</dbReference>
<feature type="compositionally biased region" description="Polar residues" evidence="1">
    <location>
        <begin position="293"/>
        <end position="310"/>
    </location>
</feature>
<dbReference type="OrthoDB" id="10250354at2759"/>
<dbReference type="SMART" id="SM00271">
    <property type="entry name" value="DnaJ"/>
    <property type="match status" value="1"/>
</dbReference>
<dbReference type="InterPro" id="IPR036869">
    <property type="entry name" value="J_dom_sf"/>
</dbReference>
<protein>
    <recommendedName>
        <fullName evidence="2">J domain-containing protein</fullName>
    </recommendedName>
</protein>
<dbReference type="GO" id="GO:0005737">
    <property type="term" value="C:cytoplasm"/>
    <property type="evidence" value="ECO:0007669"/>
    <property type="project" value="TreeGrafter"/>
</dbReference>
<evidence type="ECO:0000313" key="3">
    <source>
        <dbReference type="EMBL" id="ODV83824.1"/>
    </source>
</evidence>
<organism evidence="3 4">
    <name type="scientific">[Candida] arabinofermentans NRRL YB-2248</name>
    <dbReference type="NCBI Taxonomy" id="983967"/>
    <lineage>
        <taxon>Eukaryota</taxon>
        <taxon>Fungi</taxon>
        <taxon>Dikarya</taxon>
        <taxon>Ascomycota</taxon>
        <taxon>Saccharomycotina</taxon>
        <taxon>Pichiomycetes</taxon>
        <taxon>Pichiales</taxon>
        <taxon>Pichiaceae</taxon>
        <taxon>Ogataea</taxon>
        <taxon>Ogataea/Candida clade</taxon>
    </lineage>
</organism>
<dbReference type="Gene3D" id="1.10.287.110">
    <property type="entry name" value="DnaJ domain"/>
    <property type="match status" value="1"/>
</dbReference>
<reference evidence="4" key="1">
    <citation type="submission" date="2016-04" db="EMBL/GenBank/DDBJ databases">
        <title>Comparative genomics of biotechnologically important yeasts.</title>
        <authorList>
            <consortium name="DOE Joint Genome Institute"/>
            <person name="Riley R."/>
            <person name="Haridas S."/>
            <person name="Wolfe K.H."/>
            <person name="Lopes M.R."/>
            <person name="Hittinger C.T."/>
            <person name="Goker M."/>
            <person name="Salamov A."/>
            <person name="Wisecaver J."/>
            <person name="Long T.M."/>
            <person name="Aerts A.L."/>
            <person name="Barry K."/>
            <person name="Choi C."/>
            <person name="Clum A."/>
            <person name="Coughlan A.Y."/>
            <person name="Deshpande S."/>
            <person name="Douglass A.P."/>
            <person name="Hanson S.J."/>
            <person name="Klenk H.-P."/>
            <person name="Labutti K."/>
            <person name="Lapidus A."/>
            <person name="Lindquist E."/>
            <person name="Lipzen A."/>
            <person name="Meier-Kolthoff J.P."/>
            <person name="Ohm R.A."/>
            <person name="Otillar R.P."/>
            <person name="Pangilinan J."/>
            <person name="Peng Y."/>
            <person name="Rokas A."/>
            <person name="Rosa C.A."/>
            <person name="Scheuner C."/>
            <person name="Sibirny A.A."/>
            <person name="Slot J.C."/>
            <person name="Stielow J.B."/>
            <person name="Sun H."/>
            <person name="Kurtzman C.P."/>
            <person name="Blackwell M."/>
            <person name="Grigoriev I.V."/>
            <person name="Jeffries T.W."/>
        </authorList>
    </citation>
    <scope>NUCLEOTIDE SEQUENCE [LARGE SCALE GENOMIC DNA]</scope>
    <source>
        <strain evidence="4">NRRL YB-2248</strain>
    </source>
</reference>
<dbReference type="PANTHER" id="PTHR43096">
    <property type="entry name" value="DNAJ HOMOLOG 1, MITOCHONDRIAL-RELATED"/>
    <property type="match status" value="1"/>
</dbReference>
<keyword evidence="4" id="KW-1185">Reference proteome</keyword>
<dbReference type="PANTHER" id="PTHR43096:SF58">
    <property type="entry name" value="CHAPERONE DNAJ-DOMAIN SUPERFAMILY PROTEIN"/>
    <property type="match status" value="1"/>
</dbReference>
<dbReference type="GO" id="GO:0042026">
    <property type="term" value="P:protein refolding"/>
    <property type="evidence" value="ECO:0007669"/>
    <property type="project" value="TreeGrafter"/>
</dbReference>
<dbReference type="GO" id="GO:0051082">
    <property type="term" value="F:unfolded protein binding"/>
    <property type="evidence" value="ECO:0007669"/>
    <property type="project" value="TreeGrafter"/>
</dbReference>
<feature type="region of interest" description="Disordered" evidence="1">
    <location>
        <begin position="271"/>
        <end position="310"/>
    </location>
</feature>
<accession>A0A1E4SWG7</accession>
<sequence length="331" mass="37053">MRSAFETGILAQKVGSRLSGYSTCHGSWIKGTRLFSSSLEVRHDNHYKNLDLSSSSVSQKQIKNSFKKLSLKYHPDILKSQNLSQDELDSKNARYLSIKRSYEILMDPKQRIQYDGTIKNKSGASSTVRANTIHYTRPSHLNRSAPPFSPMFNAKRYNYPQQQESDEVPHFDFQKHLQRNIRNEKRMKERKINYSNLLNHDLINRNVNGNIRKDVYHAQPSTQYNGTNQQRFYASSSGIHETSSISRSVAIAIVGSLIVFYSLSRNFTPSSVSQPAASATPTTVSHPAKKAKQPSSTNHSKSTSQAAGASSLNDYSSQLISIAVNGSSSTN</sequence>
<dbReference type="InterPro" id="IPR001623">
    <property type="entry name" value="DnaJ_domain"/>
</dbReference>
<gene>
    <name evidence="3" type="ORF">CANARDRAFT_24532</name>
</gene>